<reference evidence="2" key="1">
    <citation type="submission" date="2019-02" db="EMBL/GenBank/DDBJ databases">
        <authorList>
            <person name="Gruber-Vodicka R. H."/>
            <person name="Seah K. B. B."/>
        </authorList>
    </citation>
    <scope>NUCLEOTIDE SEQUENCE</scope>
    <source>
        <strain evidence="2">BECK_BY19</strain>
        <strain evidence="1">BECK_BY8</strain>
    </source>
</reference>
<gene>
    <name evidence="1" type="ORF">BECKUNK1418G_GA0071005_102830</name>
    <name evidence="2" type="ORF">BECKUNK1418H_GA0071006_103530</name>
</gene>
<evidence type="ECO:0000313" key="1">
    <source>
        <dbReference type="EMBL" id="VFK62973.1"/>
    </source>
</evidence>
<proteinExistence type="predicted"/>
<sequence length="140" mass="16273">MSDPQLSYFQDEDILHLSLSENPSMPTEPILIVNFFRANSGREPVRDWLKGMDREDRKRIGEDIKLVQFRWPLGMPLVRKMEADLWEVWTNLGEGNIARVFFTVRGTRMVLLHGLKKKSQKTPRQELELTGACVQESMAQ</sequence>
<organism evidence="2">
    <name type="scientific">Candidatus Kentrum sp. UNK</name>
    <dbReference type="NCBI Taxonomy" id="2126344"/>
    <lineage>
        <taxon>Bacteria</taxon>
        <taxon>Pseudomonadati</taxon>
        <taxon>Pseudomonadota</taxon>
        <taxon>Gammaproteobacteria</taxon>
        <taxon>Candidatus Kentrum</taxon>
    </lineage>
</organism>
<protein>
    <submittedName>
        <fullName evidence="2">Phage-related protein</fullName>
    </submittedName>
</protein>
<dbReference type="AlphaFoldDB" id="A0A451AXR0"/>
<dbReference type="Pfam" id="PF05973">
    <property type="entry name" value="Gp49"/>
    <property type="match status" value="1"/>
</dbReference>
<evidence type="ECO:0000313" key="2">
    <source>
        <dbReference type="EMBL" id="VFK70677.1"/>
    </source>
</evidence>
<dbReference type="EMBL" id="CAADGD010000035">
    <property type="protein sequence ID" value="VFK70677.1"/>
    <property type="molecule type" value="Genomic_DNA"/>
</dbReference>
<dbReference type="InterPro" id="IPR009241">
    <property type="entry name" value="HigB-like"/>
</dbReference>
<accession>A0A451AXR0</accession>
<name>A0A451AXR0_9GAMM</name>
<dbReference type="EMBL" id="CAADFZ010000028">
    <property type="protein sequence ID" value="VFK62973.1"/>
    <property type="molecule type" value="Genomic_DNA"/>
</dbReference>